<dbReference type="PANTHER" id="PTHR42737:SF2">
    <property type="entry name" value="GLUTATHIONE REDUCTASE"/>
    <property type="match status" value="1"/>
</dbReference>
<feature type="binding site" evidence="8">
    <location>
        <position position="66"/>
    </location>
    <ligand>
        <name>FAD</name>
        <dbReference type="ChEBI" id="CHEBI:57692"/>
    </ligand>
</feature>
<dbReference type="InterPro" id="IPR036188">
    <property type="entry name" value="FAD/NAD-bd_sf"/>
</dbReference>
<keyword evidence="3 8" id="KW-0274">FAD</keyword>
<feature type="binding site" evidence="8">
    <location>
        <begin position="167"/>
        <end position="169"/>
    </location>
    <ligand>
        <name>FAD</name>
        <dbReference type="ChEBI" id="CHEBI:57692"/>
    </ligand>
</feature>
<protein>
    <submittedName>
        <fullName evidence="13">Glutathione-disulfide reductase</fullName>
    </submittedName>
</protein>
<dbReference type="InterPro" id="IPR046952">
    <property type="entry name" value="GSHR/TRXR-like"/>
</dbReference>
<evidence type="ECO:0000313" key="14">
    <source>
        <dbReference type="Proteomes" id="UP000318709"/>
    </source>
</evidence>
<proteinExistence type="inferred from homology"/>
<feature type="binding site" evidence="8">
    <location>
        <position position="291"/>
    </location>
    <ligand>
        <name>NAD(+)</name>
        <dbReference type="ChEBI" id="CHEBI:57540"/>
    </ligand>
</feature>
<dbReference type="AlphaFoldDB" id="A0A4Y6UBL1"/>
<dbReference type="InterPro" id="IPR001100">
    <property type="entry name" value="Pyr_nuc-diS_OxRdtase"/>
</dbReference>
<dbReference type="GO" id="GO:0045454">
    <property type="term" value="P:cell redox homeostasis"/>
    <property type="evidence" value="ECO:0007669"/>
    <property type="project" value="InterPro"/>
</dbReference>
<evidence type="ECO:0000313" key="13">
    <source>
        <dbReference type="EMBL" id="QDH13857.1"/>
    </source>
</evidence>
<feature type="domain" description="Pyridine nucleotide-disulphide oxidoreductase dimerisation" evidence="11">
    <location>
        <begin position="367"/>
        <end position="484"/>
    </location>
</feature>
<evidence type="ECO:0000256" key="2">
    <source>
        <dbReference type="ARBA" id="ARBA00022630"/>
    </source>
</evidence>
<keyword evidence="4 10" id="KW-0560">Oxidoreductase</keyword>
<keyword evidence="5" id="KW-1015">Disulfide bond</keyword>
<comment type="similarity">
    <text evidence="1 10">Belongs to the class-I pyridine nucleotide-disulfide oxidoreductase family.</text>
</comment>
<evidence type="ECO:0000256" key="6">
    <source>
        <dbReference type="ARBA" id="ARBA00023284"/>
    </source>
</evidence>
<dbReference type="PRINTS" id="PR00368">
    <property type="entry name" value="FADPNR"/>
</dbReference>
<keyword evidence="2 10" id="KW-0285">Flavoprotein</keyword>
<evidence type="ECO:0000259" key="11">
    <source>
        <dbReference type="Pfam" id="PF02852"/>
    </source>
</evidence>
<feature type="disulfide bond" description="Redox-active" evidence="9">
    <location>
        <begin position="57"/>
        <end position="62"/>
    </location>
</feature>
<dbReference type="KEGG" id="swf:E3E12_06270"/>
<dbReference type="InterPro" id="IPR012999">
    <property type="entry name" value="Pyr_OxRdtase_I_AS"/>
</dbReference>
<evidence type="ECO:0000256" key="3">
    <source>
        <dbReference type="ARBA" id="ARBA00022827"/>
    </source>
</evidence>
<evidence type="ECO:0000256" key="5">
    <source>
        <dbReference type="ARBA" id="ARBA00023157"/>
    </source>
</evidence>
<dbReference type="PANTHER" id="PTHR42737">
    <property type="entry name" value="GLUTATHIONE REDUCTASE"/>
    <property type="match status" value="1"/>
</dbReference>
<feature type="domain" description="FAD/NAD(P)-binding" evidence="12">
    <location>
        <begin position="20"/>
        <end position="346"/>
    </location>
</feature>
<keyword evidence="8" id="KW-0520">NAD</keyword>
<name>A0A4Y6UBL1_9PROT</name>
<dbReference type="InterPro" id="IPR004099">
    <property type="entry name" value="Pyr_nucl-diS_OxRdtase_dimer"/>
</dbReference>
<keyword evidence="14" id="KW-1185">Reference proteome</keyword>
<gene>
    <name evidence="13" type="ORF">E3E12_06270</name>
</gene>
<dbReference type="GO" id="GO:0050660">
    <property type="term" value="F:flavin adenine dinucleotide binding"/>
    <property type="evidence" value="ECO:0007669"/>
    <property type="project" value="InterPro"/>
</dbReference>
<feature type="active site" description="Proton acceptor" evidence="7">
    <location>
        <position position="474"/>
    </location>
</feature>
<dbReference type="EMBL" id="CP038231">
    <property type="protein sequence ID" value="QDH13857.1"/>
    <property type="molecule type" value="Genomic_DNA"/>
</dbReference>
<dbReference type="PIRSF" id="PIRSF000350">
    <property type="entry name" value="Mercury_reductase_MerA"/>
    <property type="match status" value="1"/>
</dbReference>
<evidence type="ECO:0000256" key="9">
    <source>
        <dbReference type="PIRSR" id="PIRSR000350-4"/>
    </source>
</evidence>
<evidence type="ECO:0000256" key="8">
    <source>
        <dbReference type="PIRSR" id="PIRSR000350-3"/>
    </source>
</evidence>
<organism evidence="13 14">
    <name type="scientific">Formicincola oecophyllae</name>
    <dbReference type="NCBI Taxonomy" id="2558361"/>
    <lineage>
        <taxon>Bacteria</taxon>
        <taxon>Pseudomonadati</taxon>
        <taxon>Pseudomonadota</taxon>
        <taxon>Alphaproteobacteria</taxon>
        <taxon>Acetobacterales</taxon>
        <taxon>Acetobacteraceae</taxon>
        <taxon>Formicincola</taxon>
    </lineage>
</organism>
<evidence type="ECO:0000256" key="10">
    <source>
        <dbReference type="RuleBase" id="RU003691"/>
    </source>
</evidence>
<dbReference type="GO" id="GO:0034599">
    <property type="term" value="P:cellular response to oxidative stress"/>
    <property type="evidence" value="ECO:0007669"/>
    <property type="project" value="TreeGrafter"/>
</dbReference>
<sequence>MNGTLSSQAADATPTLEREFDLIVIGAGSGGVRCARIAASLGARVAIVERAHWGGTCVNLGCVPKKLMFYGVQVGKAIADGPAYGWDVTLPQHSWPDFKRSKDRVIERLDGIYVRLLENAGVALFRGDAALAGPRAGGGWRVEVGPSPLAPERPVTVIGAARVVVATGSSPTRLAIPGADLALTSDQVFTMDDCPASMLVLGAGYIGVEFSGVFAGFGVKTSLAFRRDHVLRGFDSQMVGRLEELMAQAGVTLYPGLEPVRIERASSGAGLVTHFANGTELEAGGVLMATGRHPAVAGLNLESAGVALERGRIVTNARFETSVPGIYAIGDVTNHINLTPVAVAEGQMLAETLYGPGPRDQRDFKAVPKAVFFQEPLSTVGISEDEALADGGNYAIFTSSFTPLSQSVPQRPGQALMKLIVKAGRSPDGALAGSGAIVGVHMVGEDSPDIIQVMAMAVVNQMTKAQLDRVLALHPTMAEEFVTMRAPQRFISAGKVVAD</sequence>
<reference evidence="13 14" key="1">
    <citation type="submission" date="2019-03" db="EMBL/GenBank/DDBJ databases">
        <title>The complete genome sequence of Swingsia_sp. F3b2 LMG30590(T).</title>
        <authorList>
            <person name="Chua K.-O."/>
            <person name="Chan K.-G."/>
            <person name="See-Too W.-S."/>
        </authorList>
    </citation>
    <scope>NUCLEOTIDE SEQUENCE [LARGE SCALE GENOMIC DNA]</scope>
    <source>
        <strain evidence="13 14">F3b2</strain>
    </source>
</reference>
<dbReference type="GO" id="GO:0004362">
    <property type="term" value="F:glutathione-disulfide reductase (NADPH) activity"/>
    <property type="evidence" value="ECO:0007669"/>
    <property type="project" value="TreeGrafter"/>
</dbReference>
<evidence type="ECO:0000259" key="12">
    <source>
        <dbReference type="Pfam" id="PF07992"/>
    </source>
</evidence>
<dbReference type="GO" id="GO:0005829">
    <property type="term" value="C:cytosol"/>
    <property type="evidence" value="ECO:0007669"/>
    <property type="project" value="TreeGrafter"/>
</dbReference>
<feature type="binding site" evidence="8">
    <location>
        <begin position="202"/>
        <end position="209"/>
    </location>
    <ligand>
        <name>NAD(+)</name>
        <dbReference type="ChEBI" id="CHEBI:57540"/>
    </ligand>
</feature>
<evidence type="ECO:0000256" key="1">
    <source>
        <dbReference type="ARBA" id="ARBA00007532"/>
    </source>
</evidence>
<evidence type="ECO:0000256" key="4">
    <source>
        <dbReference type="ARBA" id="ARBA00023002"/>
    </source>
</evidence>
<evidence type="ECO:0000256" key="7">
    <source>
        <dbReference type="PIRSR" id="PIRSR000350-2"/>
    </source>
</evidence>
<comment type="cofactor">
    <cofactor evidence="8">
        <name>FAD</name>
        <dbReference type="ChEBI" id="CHEBI:57692"/>
    </cofactor>
    <text evidence="8">Binds 1 FAD per subunit.</text>
</comment>
<accession>A0A4Y6UBL1</accession>
<dbReference type="Proteomes" id="UP000318709">
    <property type="component" value="Chromosome"/>
</dbReference>
<dbReference type="GO" id="GO:0006749">
    <property type="term" value="P:glutathione metabolic process"/>
    <property type="evidence" value="ECO:0007669"/>
    <property type="project" value="TreeGrafter"/>
</dbReference>
<keyword evidence="6 10" id="KW-0676">Redox-active center</keyword>
<dbReference type="PROSITE" id="PS00076">
    <property type="entry name" value="PYRIDINE_REDOX_1"/>
    <property type="match status" value="1"/>
</dbReference>
<dbReference type="InterPro" id="IPR023753">
    <property type="entry name" value="FAD/NAD-binding_dom"/>
</dbReference>
<dbReference type="Pfam" id="PF07992">
    <property type="entry name" value="Pyr_redox_2"/>
    <property type="match status" value="1"/>
</dbReference>
<dbReference type="InterPro" id="IPR016156">
    <property type="entry name" value="FAD/NAD-linked_Rdtase_dimer_sf"/>
</dbReference>
<dbReference type="Gene3D" id="3.50.50.60">
    <property type="entry name" value="FAD/NAD(P)-binding domain"/>
    <property type="match status" value="2"/>
</dbReference>
<feature type="binding site" evidence="8">
    <location>
        <position position="331"/>
    </location>
    <ligand>
        <name>FAD</name>
        <dbReference type="ChEBI" id="CHEBI:57692"/>
    </ligand>
</feature>
<dbReference type="PRINTS" id="PR00411">
    <property type="entry name" value="PNDRDTASEI"/>
</dbReference>
<dbReference type="Pfam" id="PF02852">
    <property type="entry name" value="Pyr_redox_dim"/>
    <property type="match status" value="1"/>
</dbReference>
<dbReference type="SUPFAM" id="SSF51905">
    <property type="entry name" value="FAD/NAD(P)-binding domain"/>
    <property type="match status" value="1"/>
</dbReference>
<dbReference type="Gene3D" id="3.30.390.30">
    <property type="match status" value="1"/>
</dbReference>
<keyword evidence="8" id="KW-0547">Nucleotide-binding</keyword>
<dbReference type="OrthoDB" id="9764616at2"/>
<dbReference type="SUPFAM" id="SSF55424">
    <property type="entry name" value="FAD/NAD-linked reductases, dimerisation (C-terminal) domain"/>
    <property type="match status" value="1"/>
</dbReference>